<dbReference type="EMBL" id="AP025564">
    <property type="protein sequence ID" value="BDE97830.1"/>
    <property type="molecule type" value="Genomic_DNA"/>
</dbReference>
<evidence type="ECO:0000313" key="1">
    <source>
        <dbReference type="EMBL" id="BDE97830.1"/>
    </source>
</evidence>
<protein>
    <submittedName>
        <fullName evidence="1">Uncharacterized protein</fullName>
    </submittedName>
</protein>
<name>A0ABN6MIP8_9ACTN</name>
<dbReference type="Pfam" id="PF19677">
    <property type="entry name" value="DUF6179"/>
    <property type="match status" value="1"/>
</dbReference>
<keyword evidence="2" id="KW-1185">Reference proteome</keyword>
<reference evidence="1 2" key="1">
    <citation type="submission" date="2022-01" db="EMBL/GenBank/DDBJ databases">
        <title>Novel bile acid biosynthetic pathways are enriched in the microbiome of centenarians.</title>
        <authorList>
            <person name="Sato Y."/>
            <person name="Atarashi K."/>
            <person name="Plichta R.D."/>
            <person name="Arai Y."/>
            <person name="Sasajima S."/>
            <person name="Kearney M.S."/>
            <person name="Suda W."/>
            <person name="Takeshita K."/>
            <person name="Sasaki T."/>
            <person name="Okamoto S."/>
            <person name="Skelly N.A."/>
            <person name="Okamura Y."/>
            <person name="Vlamakis H."/>
            <person name="Li Y."/>
            <person name="Tanoue T."/>
            <person name="Takei H."/>
            <person name="Nittono H."/>
            <person name="Narushima S."/>
            <person name="Irie J."/>
            <person name="Itoh H."/>
            <person name="Moriya K."/>
            <person name="Sugiura Y."/>
            <person name="Suematsu M."/>
            <person name="Moritoki N."/>
            <person name="Shibata S."/>
            <person name="Littman R.D."/>
            <person name="Fischbach A.M."/>
            <person name="Uwamino Y."/>
            <person name="Inoue T."/>
            <person name="Honda A."/>
            <person name="Hattori M."/>
            <person name="Murai T."/>
            <person name="Xavier J.R."/>
            <person name="Hirose N."/>
            <person name="Honda K."/>
        </authorList>
    </citation>
    <scope>NUCLEOTIDE SEQUENCE [LARGE SCALE GENOMIC DNA]</scope>
    <source>
        <strain evidence="1 2">CE91-St30</strain>
    </source>
</reference>
<organism evidence="1 2">
    <name type="scientific">Raoultibacter timonensis</name>
    <dbReference type="NCBI Taxonomy" id="1907662"/>
    <lineage>
        <taxon>Bacteria</taxon>
        <taxon>Bacillati</taxon>
        <taxon>Actinomycetota</taxon>
        <taxon>Coriobacteriia</taxon>
        <taxon>Eggerthellales</taxon>
        <taxon>Eggerthellaceae</taxon>
        <taxon>Raoultibacter</taxon>
    </lineage>
</organism>
<sequence length="327" mass="35517">MGACSDAGSGRGPSVVADARQVEATSSSALLAEELAPDEQMAFQMGLWELLSRRTSLYTMGESSSVPESIAQRLLASACFTLGIDREEPDPAAIRRLLAQGIDTAFGEGMALVERKAKRIGGLWEQVALTTPLLESVALKGTLESLREFPARYDYRSFAHEIPSDIDYPLAHPVSESVLGVDYVTEYLERLLIENDFMQRFDLGLCKALLRAVHPAYRELLINLYEPIAVNAVGLALAGVGDVRRLRAADEDRARIAEVVKGKPAAEVSRLLGEAAADVCEKLGIEDDQSRGYLARTATDVRPRLMRFAKSGDARVSGGLAGVFLEF</sequence>
<gene>
    <name evidence="1" type="ORF">CE91St30_31630</name>
</gene>
<accession>A0ABN6MIP8</accession>
<proteinExistence type="predicted"/>
<dbReference type="InterPro" id="IPR045751">
    <property type="entry name" value="DUF6179"/>
</dbReference>
<evidence type="ECO:0000313" key="2">
    <source>
        <dbReference type="Proteomes" id="UP001320544"/>
    </source>
</evidence>
<dbReference type="Proteomes" id="UP001320544">
    <property type="component" value="Chromosome"/>
</dbReference>